<reference evidence="1 2" key="1">
    <citation type="submission" date="2020-07" db="EMBL/GenBank/DDBJ databases">
        <title>Spirosoma foliorum sp. nov., isolated from the leaves on the Nejang mountain Korea, Republic of.</title>
        <authorList>
            <person name="Ho H."/>
            <person name="Lee Y.-J."/>
            <person name="Nurcahyanto D.-A."/>
            <person name="Kim S.-G."/>
        </authorList>
    </citation>
    <scope>NUCLEOTIDE SEQUENCE [LARGE SCALE GENOMIC DNA]</scope>
    <source>
        <strain evidence="1 2">PL0136</strain>
    </source>
</reference>
<name>A0A7G5H0I8_9BACT</name>
<gene>
    <name evidence="1" type="ORF">H3H32_06780</name>
</gene>
<dbReference type="Proteomes" id="UP000515369">
    <property type="component" value="Chromosome"/>
</dbReference>
<dbReference type="Gene3D" id="3.10.450.50">
    <property type="match status" value="1"/>
</dbReference>
<evidence type="ECO:0000313" key="1">
    <source>
        <dbReference type="EMBL" id="QMW04630.1"/>
    </source>
</evidence>
<organism evidence="1 2">
    <name type="scientific">Spirosoma foliorum</name>
    <dbReference type="NCBI Taxonomy" id="2710596"/>
    <lineage>
        <taxon>Bacteria</taxon>
        <taxon>Pseudomonadati</taxon>
        <taxon>Bacteroidota</taxon>
        <taxon>Cytophagia</taxon>
        <taxon>Cytophagales</taxon>
        <taxon>Cytophagaceae</taxon>
        <taxon>Spirosoma</taxon>
    </lineage>
</organism>
<evidence type="ECO:0000313" key="2">
    <source>
        <dbReference type="Proteomes" id="UP000515369"/>
    </source>
</evidence>
<dbReference type="AlphaFoldDB" id="A0A7G5H0I8"/>
<accession>A0A7G5H0I8</accession>
<dbReference type="SUPFAM" id="SSF54427">
    <property type="entry name" value="NTF2-like"/>
    <property type="match status" value="1"/>
</dbReference>
<protein>
    <submittedName>
        <fullName evidence="1">Nuclear transport factor 2 family protein</fullName>
    </submittedName>
</protein>
<dbReference type="KEGG" id="sfol:H3H32_06780"/>
<sequence length="124" mass="13821">MDLSATLLENSLLVIWNDRNAENRLEAMKAIYAADIVFYETNEGPAITGYSAINEVISGLQVQWPSEFQFELTSPAKVNHQVQHISWRLGIPGQPMVASGMDVALIDNHKIKSLHLFLDTPENA</sequence>
<dbReference type="InterPro" id="IPR032710">
    <property type="entry name" value="NTF2-like_dom_sf"/>
</dbReference>
<keyword evidence="2" id="KW-1185">Reference proteome</keyword>
<dbReference type="RefSeq" id="WP_182461984.1">
    <property type="nucleotide sequence ID" value="NZ_CP059732.1"/>
</dbReference>
<proteinExistence type="predicted"/>
<dbReference type="EMBL" id="CP059732">
    <property type="protein sequence ID" value="QMW04630.1"/>
    <property type="molecule type" value="Genomic_DNA"/>
</dbReference>